<gene>
    <name evidence="1" type="ORF">DdX_16342</name>
</gene>
<name>A0AAD4MTA9_9BILA</name>
<proteinExistence type="predicted"/>
<dbReference type="EMBL" id="JAKKPZ010000128">
    <property type="protein sequence ID" value="KAI1701038.1"/>
    <property type="molecule type" value="Genomic_DNA"/>
</dbReference>
<evidence type="ECO:0000313" key="2">
    <source>
        <dbReference type="Proteomes" id="UP001201812"/>
    </source>
</evidence>
<evidence type="ECO:0000313" key="1">
    <source>
        <dbReference type="EMBL" id="KAI1701038.1"/>
    </source>
</evidence>
<organism evidence="1 2">
    <name type="scientific">Ditylenchus destructor</name>
    <dbReference type="NCBI Taxonomy" id="166010"/>
    <lineage>
        <taxon>Eukaryota</taxon>
        <taxon>Metazoa</taxon>
        <taxon>Ecdysozoa</taxon>
        <taxon>Nematoda</taxon>
        <taxon>Chromadorea</taxon>
        <taxon>Rhabditida</taxon>
        <taxon>Tylenchina</taxon>
        <taxon>Tylenchomorpha</taxon>
        <taxon>Sphaerularioidea</taxon>
        <taxon>Anguinidae</taxon>
        <taxon>Anguininae</taxon>
        <taxon>Ditylenchus</taxon>
    </lineage>
</organism>
<reference evidence="1" key="1">
    <citation type="submission" date="2022-01" db="EMBL/GenBank/DDBJ databases">
        <title>Genome Sequence Resource for Two Populations of Ditylenchus destructor, the Migratory Endoparasitic Phytonematode.</title>
        <authorList>
            <person name="Zhang H."/>
            <person name="Lin R."/>
            <person name="Xie B."/>
        </authorList>
    </citation>
    <scope>NUCLEOTIDE SEQUENCE</scope>
    <source>
        <strain evidence="1">BazhouSP</strain>
    </source>
</reference>
<accession>A0AAD4MTA9</accession>
<comment type="caution">
    <text evidence="1">The sequence shown here is derived from an EMBL/GenBank/DDBJ whole genome shotgun (WGS) entry which is preliminary data.</text>
</comment>
<sequence length="402" mass="46493">MDTQNSPTEQNERLMRKKVNISDDTYLEAIKFLTCPEWSQNRFVSRQIDGIAQRNISRLPKMVLDCAAMYYINRDSALPVNKLDKYAIVSFDAVLRKRQSTQYFKNRGFTLSAPGIPAKTVLLNAQAVFDNWTRSDDSNVNVCIHGTVKDEIPLSFEEKLCPWFQKLNEAYKAAFSKAMEFRKPVLYYAQFNPALNECSWDYLAQFLKLVYHPISYAKDVKMFAVNQNFIDALECNIVDNERRYIHCEAFSLLIYHIDPGYNDLPMSLKWLPQNVHAEKIHLPWILDTSESFGLITNFLFDPFGAKQCASEMVTIQLIDATAFLNILIEKFHQIPFVEDGIPTTEFSSYRPAHMGPNLIDREVDSEGADALHVIINGPNRMRISFRSRNYIYDICHVRIYSI</sequence>
<keyword evidence="2" id="KW-1185">Reference proteome</keyword>
<dbReference type="Proteomes" id="UP001201812">
    <property type="component" value="Unassembled WGS sequence"/>
</dbReference>
<dbReference type="AlphaFoldDB" id="A0AAD4MTA9"/>
<protein>
    <submittedName>
        <fullName evidence="1">Uncharacterized protein</fullName>
    </submittedName>
</protein>